<dbReference type="GO" id="GO:0009922">
    <property type="term" value="F:fatty acid elongase activity"/>
    <property type="evidence" value="ECO:0007669"/>
    <property type="project" value="InterPro"/>
</dbReference>
<evidence type="ECO:0000256" key="1">
    <source>
        <dbReference type="ARBA" id="ARBA00004141"/>
    </source>
</evidence>
<keyword evidence="4 10" id="KW-0812">Transmembrane</keyword>
<keyword evidence="3" id="KW-0808">Transferase</keyword>
<evidence type="ECO:0000256" key="10">
    <source>
        <dbReference type="SAM" id="Phobius"/>
    </source>
</evidence>
<dbReference type="InterPro" id="IPR002076">
    <property type="entry name" value="ELO_fam"/>
</dbReference>
<evidence type="ECO:0000256" key="7">
    <source>
        <dbReference type="ARBA" id="ARBA00023098"/>
    </source>
</evidence>
<keyword evidence="8 10" id="KW-0472">Membrane</keyword>
<name>A0AAW0ZDC6_9HYME</name>
<reference evidence="11 12" key="1">
    <citation type="submission" date="2024-05" db="EMBL/GenBank/DDBJ databases">
        <title>The nuclear and mitochondrial genome assemblies of Tetragonisca angustula (Apidae: Meliponini), a tiny yet remarkable pollinator in the Neotropics.</title>
        <authorList>
            <person name="Ferrari R."/>
            <person name="Ricardo P.C."/>
            <person name="Dias F.C."/>
            <person name="Araujo N.S."/>
            <person name="Soares D.O."/>
            <person name="Zhou Q.-S."/>
            <person name="Zhu C.-D."/>
            <person name="Coutinho L."/>
            <person name="Airas M.C."/>
            <person name="Batista T.M."/>
        </authorList>
    </citation>
    <scope>NUCLEOTIDE SEQUENCE [LARGE SCALE GENOMIC DNA]</scope>
    <source>
        <strain evidence="11">ASF017062</strain>
        <tissue evidence="11">Abdomen</tissue>
    </source>
</reference>
<keyword evidence="5" id="KW-0276">Fatty acid metabolism</keyword>
<keyword evidence="12" id="KW-1185">Reference proteome</keyword>
<proteinExistence type="predicted"/>
<feature type="transmembrane region" description="Helical" evidence="10">
    <location>
        <begin position="37"/>
        <end position="58"/>
    </location>
</feature>
<comment type="subcellular location">
    <subcellularLocation>
        <location evidence="1">Membrane</location>
        <topology evidence="1">Multi-pass membrane protein</topology>
    </subcellularLocation>
</comment>
<dbReference type="EMBL" id="JAWNGG020000247">
    <property type="protein sequence ID" value="KAK9295629.1"/>
    <property type="molecule type" value="Genomic_DNA"/>
</dbReference>
<keyword evidence="9" id="KW-0275">Fatty acid biosynthesis</keyword>
<dbReference type="GO" id="GO:0006633">
    <property type="term" value="P:fatty acid biosynthetic process"/>
    <property type="evidence" value="ECO:0007669"/>
    <property type="project" value="UniProtKB-KW"/>
</dbReference>
<evidence type="ECO:0000256" key="8">
    <source>
        <dbReference type="ARBA" id="ARBA00023136"/>
    </source>
</evidence>
<organism evidence="11 12">
    <name type="scientific">Tetragonisca angustula</name>
    <dbReference type="NCBI Taxonomy" id="166442"/>
    <lineage>
        <taxon>Eukaryota</taxon>
        <taxon>Metazoa</taxon>
        <taxon>Ecdysozoa</taxon>
        <taxon>Arthropoda</taxon>
        <taxon>Hexapoda</taxon>
        <taxon>Insecta</taxon>
        <taxon>Pterygota</taxon>
        <taxon>Neoptera</taxon>
        <taxon>Endopterygota</taxon>
        <taxon>Hymenoptera</taxon>
        <taxon>Apocrita</taxon>
        <taxon>Aculeata</taxon>
        <taxon>Apoidea</taxon>
        <taxon>Anthophila</taxon>
        <taxon>Apidae</taxon>
        <taxon>Tetragonisca</taxon>
    </lineage>
</organism>
<evidence type="ECO:0000256" key="9">
    <source>
        <dbReference type="ARBA" id="ARBA00023160"/>
    </source>
</evidence>
<evidence type="ECO:0000313" key="11">
    <source>
        <dbReference type="EMBL" id="KAK9295629.1"/>
    </source>
</evidence>
<evidence type="ECO:0000256" key="2">
    <source>
        <dbReference type="ARBA" id="ARBA00022516"/>
    </source>
</evidence>
<evidence type="ECO:0000256" key="5">
    <source>
        <dbReference type="ARBA" id="ARBA00022832"/>
    </source>
</evidence>
<accession>A0AAW0ZDC6</accession>
<protein>
    <recommendedName>
        <fullName evidence="13">Very-long-chain 3-oxoacyl-CoA synthase</fullName>
    </recommendedName>
</protein>
<dbReference type="AlphaFoldDB" id="A0AAW0ZDC6"/>
<dbReference type="GO" id="GO:0016020">
    <property type="term" value="C:membrane"/>
    <property type="evidence" value="ECO:0007669"/>
    <property type="project" value="UniProtKB-SubCell"/>
</dbReference>
<comment type="caution">
    <text evidence="11">The sequence shown here is derived from an EMBL/GenBank/DDBJ whole genome shotgun (WGS) entry which is preliminary data.</text>
</comment>
<gene>
    <name evidence="11" type="ORF">QLX08_010103</name>
</gene>
<keyword evidence="6 10" id="KW-1133">Transmembrane helix</keyword>
<dbReference type="Proteomes" id="UP001432146">
    <property type="component" value="Unassembled WGS sequence"/>
</dbReference>
<feature type="transmembrane region" description="Helical" evidence="10">
    <location>
        <begin position="7"/>
        <end position="25"/>
    </location>
</feature>
<evidence type="ECO:0000256" key="4">
    <source>
        <dbReference type="ARBA" id="ARBA00022692"/>
    </source>
</evidence>
<evidence type="ECO:0000313" key="12">
    <source>
        <dbReference type="Proteomes" id="UP001432146"/>
    </source>
</evidence>
<evidence type="ECO:0008006" key="13">
    <source>
        <dbReference type="Google" id="ProtNLM"/>
    </source>
</evidence>
<keyword evidence="2" id="KW-0444">Lipid biosynthesis</keyword>
<dbReference type="Pfam" id="PF01151">
    <property type="entry name" value="ELO"/>
    <property type="match status" value="1"/>
</dbReference>
<keyword evidence="7" id="KW-0443">Lipid metabolism</keyword>
<evidence type="ECO:0000256" key="3">
    <source>
        <dbReference type="ARBA" id="ARBA00022679"/>
    </source>
</evidence>
<sequence length="83" mass="9508">MTITLMQLSQMFVGSFLTMTAYYYVYIAKVECHITPLNITVAGIMYVSYVILFARFFVQAYLSNKSTKNVKEKTDTNSKLKAN</sequence>
<evidence type="ECO:0000256" key="6">
    <source>
        <dbReference type="ARBA" id="ARBA00022989"/>
    </source>
</evidence>